<organism evidence="7">
    <name type="scientific">uncultured Stenotrophomonas sp</name>
    <dbReference type="NCBI Taxonomy" id="165438"/>
    <lineage>
        <taxon>Bacteria</taxon>
        <taxon>Pseudomonadati</taxon>
        <taxon>Pseudomonadota</taxon>
        <taxon>Gammaproteobacteria</taxon>
        <taxon>Lysobacterales</taxon>
        <taxon>Lysobacteraceae</taxon>
        <taxon>Stenotrophomonas</taxon>
        <taxon>environmental samples</taxon>
    </lineage>
</organism>
<feature type="transmembrane region" description="Helical" evidence="6">
    <location>
        <begin position="385"/>
        <end position="403"/>
    </location>
</feature>
<dbReference type="EMBL" id="FLTS01000001">
    <property type="protein sequence ID" value="SBV36198.1"/>
    <property type="molecule type" value="Genomic_DNA"/>
</dbReference>
<dbReference type="PIRSF" id="PIRSF006060">
    <property type="entry name" value="AA_transporter"/>
    <property type="match status" value="1"/>
</dbReference>
<feature type="transmembrane region" description="Helical" evidence="6">
    <location>
        <begin position="441"/>
        <end position="461"/>
    </location>
</feature>
<dbReference type="Gene3D" id="1.20.1740.10">
    <property type="entry name" value="Amino acid/polyamine transporter I"/>
    <property type="match status" value="1"/>
</dbReference>
<feature type="transmembrane region" description="Helical" evidence="6">
    <location>
        <begin position="179"/>
        <end position="199"/>
    </location>
</feature>
<evidence type="ECO:0000256" key="1">
    <source>
        <dbReference type="ARBA" id="ARBA00004141"/>
    </source>
</evidence>
<evidence type="ECO:0000256" key="5">
    <source>
        <dbReference type="ARBA" id="ARBA00023136"/>
    </source>
</evidence>
<feature type="transmembrane region" description="Helical" evidence="6">
    <location>
        <begin position="285"/>
        <end position="311"/>
    </location>
</feature>
<feature type="transmembrane region" description="Helical" evidence="6">
    <location>
        <begin position="467"/>
        <end position="484"/>
    </location>
</feature>
<feature type="transmembrane region" description="Helical" evidence="6">
    <location>
        <begin position="46"/>
        <end position="67"/>
    </location>
</feature>
<feature type="transmembrane region" description="Helical" evidence="6">
    <location>
        <begin position="79"/>
        <end position="99"/>
    </location>
</feature>
<proteinExistence type="predicted"/>
<evidence type="ECO:0000313" key="7">
    <source>
        <dbReference type="EMBL" id="SBV36198.1"/>
    </source>
</evidence>
<keyword evidence="5 6" id="KW-0472">Membrane</keyword>
<feature type="transmembrane region" description="Helical" evidence="6">
    <location>
        <begin position="409"/>
        <end position="429"/>
    </location>
</feature>
<keyword evidence="2" id="KW-0813">Transport</keyword>
<reference evidence="7" key="1">
    <citation type="submission" date="2016-03" db="EMBL/GenBank/DDBJ databases">
        <authorList>
            <person name="Ploux O."/>
        </authorList>
    </citation>
    <scope>NUCLEOTIDE SEQUENCE</scope>
    <source>
        <strain evidence="7">UC10</strain>
    </source>
</reference>
<dbReference type="InterPro" id="IPR002293">
    <property type="entry name" value="AA/rel_permease1"/>
</dbReference>
<dbReference type="GO" id="GO:0015171">
    <property type="term" value="F:amino acid transmembrane transporter activity"/>
    <property type="evidence" value="ECO:0007669"/>
    <property type="project" value="TreeGrafter"/>
</dbReference>
<dbReference type="PANTHER" id="PTHR43243">
    <property type="entry name" value="INNER MEMBRANE TRANSPORTER YGJI-RELATED"/>
    <property type="match status" value="1"/>
</dbReference>
<sequence length="498" mass="53267">MAPVSLRDRRALQPAKTRTMLKQLWATKHPHAAHEEANGLSLRRTLGPWGLTALGIGAVIGGGIFVITGQAAADHAGPAIMLSFVLAAVCCAFCALAYAEFAAMVPVSGSAYTYTYATFGELSAWFIGWMLVLEYGVSASAVAVSWTGYFLSLLSHFDIHLPAALVNAPLDEKLRPTGAIANLPAAGLVLLLTWLCYVGIRKSSAMNMAMVILKTGLIVLVIAAGWKYVDPGNWTPFIPENVGPGKYGFEGVLRGAAMVFFAYIGFEAVSVAAQESHRPQRDMPIGMLLSLVVCTVLYIAMAAVMTGLVPYTQLGTAEPVVTAVAAHPQLGWLRVIVEVGALIGLSSVVLVMIIGQPRIFMIMGRDGLLPPVFTRIHPRYRTPHINTVITGIGIALLAALFPLDILGELTSMGTLIAFAAVCAGVLVLRRTQPDLPRPFRMPAAWLICSLGVLSCGALLTAMTAHNWMLMGVWTAAGFIIYFAYGHRHSKLRDANKQG</sequence>
<keyword evidence="3 6" id="KW-0812">Transmembrane</keyword>
<evidence type="ECO:0000256" key="3">
    <source>
        <dbReference type="ARBA" id="ARBA00022692"/>
    </source>
</evidence>
<feature type="transmembrane region" description="Helical" evidence="6">
    <location>
        <begin position="331"/>
        <end position="355"/>
    </location>
</feature>
<protein>
    <submittedName>
        <fullName evidence="7">Uncharacterized amino acid permease YhdG</fullName>
    </submittedName>
</protein>
<dbReference type="PANTHER" id="PTHR43243:SF4">
    <property type="entry name" value="CATIONIC AMINO ACID TRANSPORTER 4"/>
    <property type="match status" value="1"/>
</dbReference>
<keyword evidence="4 6" id="KW-1133">Transmembrane helix</keyword>
<dbReference type="Pfam" id="PF13520">
    <property type="entry name" value="AA_permease_2"/>
    <property type="match status" value="1"/>
</dbReference>
<feature type="transmembrane region" description="Helical" evidence="6">
    <location>
        <begin position="211"/>
        <end position="229"/>
    </location>
</feature>
<dbReference type="AlphaFoldDB" id="A0A1Y5Q1M5"/>
<dbReference type="GO" id="GO:0016020">
    <property type="term" value="C:membrane"/>
    <property type="evidence" value="ECO:0007669"/>
    <property type="project" value="UniProtKB-SubCell"/>
</dbReference>
<accession>A0A1Y5Q1M5</accession>
<name>A0A1Y5Q1M5_9GAMM</name>
<feature type="transmembrane region" description="Helical" evidence="6">
    <location>
        <begin position="252"/>
        <end position="273"/>
    </location>
</feature>
<gene>
    <name evidence="7" type="primary">yhdG</name>
    <name evidence="7" type="ORF">STPYR_11128</name>
</gene>
<evidence type="ECO:0000256" key="2">
    <source>
        <dbReference type="ARBA" id="ARBA00022448"/>
    </source>
</evidence>
<evidence type="ECO:0000256" key="6">
    <source>
        <dbReference type="SAM" id="Phobius"/>
    </source>
</evidence>
<comment type="subcellular location">
    <subcellularLocation>
        <location evidence="1">Membrane</location>
        <topology evidence="1">Multi-pass membrane protein</topology>
    </subcellularLocation>
</comment>
<evidence type="ECO:0000256" key="4">
    <source>
        <dbReference type="ARBA" id="ARBA00022989"/>
    </source>
</evidence>